<protein>
    <recommendedName>
        <fullName evidence="7">RING-type domain-containing protein</fullName>
    </recommendedName>
</protein>
<dbReference type="GO" id="GO:0008270">
    <property type="term" value="F:zinc ion binding"/>
    <property type="evidence" value="ECO:0007669"/>
    <property type="project" value="UniProtKB-KW"/>
</dbReference>
<dbReference type="PROSITE" id="PS50089">
    <property type="entry name" value="ZF_RING_2"/>
    <property type="match status" value="1"/>
</dbReference>
<evidence type="ECO:0000256" key="5">
    <source>
        <dbReference type="SAM" id="MobiDB-lite"/>
    </source>
</evidence>
<dbReference type="SMART" id="SM00184">
    <property type="entry name" value="RING"/>
    <property type="match status" value="1"/>
</dbReference>
<dbReference type="GO" id="GO:0005634">
    <property type="term" value="C:nucleus"/>
    <property type="evidence" value="ECO:0007669"/>
    <property type="project" value="TreeGrafter"/>
</dbReference>
<feature type="compositionally biased region" description="Polar residues" evidence="5">
    <location>
        <begin position="239"/>
        <end position="250"/>
    </location>
</feature>
<feature type="chain" id="PRO_5040479644" description="RING-type domain-containing protein" evidence="6">
    <location>
        <begin position="19"/>
        <end position="645"/>
    </location>
</feature>
<keyword evidence="3" id="KW-0862">Zinc</keyword>
<dbReference type="Proteomes" id="UP000772434">
    <property type="component" value="Unassembled WGS sequence"/>
</dbReference>
<feature type="region of interest" description="Disordered" evidence="5">
    <location>
        <begin position="198"/>
        <end position="291"/>
    </location>
</feature>
<dbReference type="FunFam" id="3.30.40.10:FF:000728">
    <property type="entry name" value="Unplaced genomic scaffold supercont1.4, whole genome shotgun sequence"/>
    <property type="match status" value="1"/>
</dbReference>
<sequence>MFLGLYLAAATAASLLTGTSDISSLPPTSPDSSRPSAPNNPLLPTTSPSSQSGPSTTENTSSSERAPANTGLGDRDRADRMRQVWSTVRNRLGLQPSNRRNAERRASDVELLANPRDARERMLSEIARAFNLGISASPPSSPSNIATDSESTGSESPTPRRAPGTDALGLPAEGTFERFLLDLQIDLRGVLTGRGIARQPEAVRTEPDSMDNTEGAPTEELSQLDVEPEPEPEDDEETNSTSSMRSSMHNLSDLPVDAESPSSDSTSIGSVGGNATAPPTAVNNVPSSPPNAPNRINYWRLYRFPPIAAPRAHAAAESVAQNMRSGLGGLSRVSPVTRASPLHSPQSPASPPTAGESSADAGSSTQPIQNPPAANTTVNNDVVIPVIIVGLQSVNAIWATESLVPAVAGTNTLAERPNPPVDADTDEARGGNRWPSRAANALRSLRRQSTPTPPTTSLFQDEDVDSSQSVPTGMTSQGTQTQQLPNPTQTATPVPFPDILSAPGSRTFLIYVIGGYYPPDHEIVTGADDSGILDSSFEALLSLNELLNHAESPLTVSKDQLEKSGLEIIQGEQINEWENLGKVRSNCVERCLICLDEYARHDSVRVMECKHAFHMDCVDRWLLECKNSCPACRGKGVEDNEAQPS</sequence>
<feature type="compositionally biased region" description="Acidic residues" evidence="5">
    <location>
        <begin position="226"/>
        <end position="238"/>
    </location>
</feature>
<dbReference type="EMBL" id="JADNRY010000059">
    <property type="protein sequence ID" value="KAF9068627.1"/>
    <property type="molecule type" value="Genomic_DNA"/>
</dbReference>
<evidence type="ECO:0000259" key="7">
    <source>
        <dbReference type="PROSITE" id="PS50089"/>
    </source>
</evidence>
<dbReference type="PANTHER" id="PTHR45931:SF3">
    <property type="entry name" value="RING ZINC FINGER-CONTAINING PROTEIN"/>
    <property type="match status" value="1"/>
</dbReference>
<dbReference type="CDD" id="cd16461">
    <property type="entry name" value="RING-H2_EL5-like"/>
    <property type="match status" value="1"/>
</dbReference>
<dbReference type="SUPFAM" id="SSF57850">
    <property type="entry name" value="RING/U-box"/>
    <property type="match status" value="1"/>
</dbReference>
<feature type="compositionally biased region" description="Low complexity" evidence="5">
    <location>
        <begin position="472"/>
        <end position="493"/>
    </location>
</feature>
<keyword evidence="9" id="KW-1185">Reference proteome</keyword>
<feature type="region of interest" description="Disordered" evidence="5">
    <location>
        <begin position="22"/>
        <end position="79"/>
    </location>
</feature>
<dbReference type="PANTHER" id="PTHR45931">
    <property type="entry name" value="SI:CH211-59O9.10"/>
    <property type="match status" value="1"/>
</dbReference>
<keyword evidence="2 4" id="KW-0863">Zinc-finger</keyword>
<accession>A0A9P5U799</accession>
<keyword evidence="1" id="KW-0479">Metal-binding</keyword>
<feature type="region of interest" description="Disordered" evidence="5">
    <location>
        <begin position="87"/>
        <end position="106"/>
    </location>
</feature>
<comment type="caution">
    <text evidence="8">The sequence shown here is derived from an EMBL/GenBank/DDBJ whole genome shotgun (WGS) entry which is preliminary data.</text>
</comment>
<feature type="compositionally biased region" description="Polar residues" evidence="5">
    <location>
        <begin position="360"/>
        <end position="374"/>
    </location>
</feature>
<evidence type="ECO:0000256" key="2">
    <source>
        <dbReference type="ARBA" id="ARBA00022771"/>
    </source>
</evidence>
<dbReference type="InterPro" id="IPR001841">
    <property type="entry name" value="Znf_RING"/>
</dbReference>
<feature type="signal peptide" evidence="6">
    <location>
        <begin position="1"/>
        <end position="18"/>
    </location>
</feature>
<dbReference type="GO" id="GO:0061630">
    <property type="term" value="F:ubiquitin protein ligase activity"/>
    <property type="evidence" value="ECO:0007669"/>
    <property type="project" value="TreeGrafter"/>
</dbReference>
<reference evidence="8" key="1">
    <citation type="submission" date="2020-11" db="EMBL/GenBank/DDBJ databases">
        <authorList>
            <consortium name="DOE Joint Genome Institute"/>
            <person name="Ahrendt S."/>
            <person name="Riley R."/>
            <person name="Andreopoulos W."/>
            <person name="Labutti K."/>
            <person name="Pangilinan J."/>
            <person name="Ruiz-Duenas F.J."/>
            <person name="Barrasa J.M."/>
            <person name="Sanchez-Garcia M."/>
            <person name="Camarero S."/>
            <person name="Miyauchi S."/>
            <person name="Serrano A."/>
            <person name="Linde D."/>
            <person name="Babiker R."/>
            <person name="Drula E."/>
            <person name="Ayuso-Fernandez I."/>
            <person name="Pacheco R."/>
            <person name="Padilla G."/>
            <person name="Ferreira P."/>
            <person name="Barriuso J."/>
            <person name="Kellner H."/>
            <person name="Castanera R."/>
            <person name="Alfaro M."/>
            <person name="Ramirez L."/>
            <person name="Pisabarro A.G."/>
            <person name="Kuo A."/>
            <person name="Tritt A."/>
            <person name="Lipzen A."/>
            <person name="He G."/>
            <person name="Yan M."/>
            <person name="Ng V."/>
            <person name="Cullen D."/>
            <person name="Martin F."/>
            <person name="Rosso M.-N."/>
            <person name="Henrissat B."/>
            <person name="Hibbett D."/>
            <person name="Martinez A.T."/>
            <person name="Grigoriev I.V."/>
        </authorList>
    </citation>
    <scope>NUCLEOTIDE SEQUENCE</scope>
    <source>
        <strain evidence="8">AH 40177</strain>
    </source>
</reference>
<gene>
    <name evidence="8" type="ORF">BDP27DRAFT_787230</name>
</gene>
<evidence type="ECO:0000256" key="3">
    <source>
        <dbReference type="ARBA" id="ARBA00022833"/>
    </source>
</evidence>
<evidence type="ECO:0000313" key="8">
    <source>
        <dbReference type="EMBL" id="KAF9068627.1"/>
    </source>
</evidence>
<dbReference type="OrthoDB" id="8062037at2759"/>
<feature type="compositionally biased region" description="Low complexity" evidence="5">
    <location>
        <begin position="39"/>
        <end position="57"/>
    </location>
</feature>
<evidence type="ECO:0000256" key="4">
    <source>
        <dbReference type="PROSITE-ProRule" id="PRU00175"/>
    </source>
</evidence>
<dbReference type="InterPro" id="IPR013083">
    <property type="entry name" value="Znf_RING/FYVE/PHD"/>
</dbReference>
<feature type="compositionally biased region" description="Polar residues" evidence="5">
    <location>
        <begin position="144"/>
        <end position="157"/>
    </location>
</feature>
<dbReference type="AlphaFoldDB" id="A0A9P5U799"/>
<feature type="compositionally biased region" description="Polar residues" evidence="5">
    <location>
        <begin position="87"/>
        <end position="99"/>
    </location>
</feature>
<dbReference type="Pfam" id="PF13639">
    <property type="entry name" value="zf-RING_2"/>
    <property type="match status" value="1"/>
</dbReference>
<feature type="region of interest" description="Disordered" evidence="5">
    <location>
        <begin position="329"/>
        <end position="376"/>
    </location>
</feature>
<feature type="domain" description="RING-type" evidence="7">
    <location>
        <begin position="591"/>
        <end position="633"/>
    </location>
</feature>
<evidence type="ECO:0000256" key="6">
    <source>
        <dbReference type="SAM" id="SignalP"/>
    </source>
</evidence>
<feature type="region of interest" description="Disordered" evidence="5">
    <location>
        <begin position="411"/>
        <end position="493"/>
    </location>
</feature>
<keyword evidence="6" id="KW-0732">Signal</keyword>
<name>A0A9P5U799_9AGAR</name>
<evidence type="ECO:0000256" key="1">
    <source>
        <dbReference type="ARBA" id="ARBA00022723"/>
    </source>
</evidence>
<feature type="compositionally biased region" description="Polar residues" evidence="5">
    <location>
        <begin position="22"/>
        <end position="37"/>
    </location>
</feature>
<organism evidence="8 9">
    <name type="scientific">Rhodocollybia butyracea</name>
    <dbReference type="NCBI Taxonomy" id="206335"/>
    <lineage>
        <taxon>Eukaryota</taxon>
        <taxon>Fungi</taxon>
        <taxon>Dikarya</taxon>
        <taxon>Basidiomycota</taxon>
        <taxon>Agaricomycotina</taxon>
        <taxon>Agaricomycetes</taxon>
        <taxon>Agaricomycetidae</taxon>
        <taxon>Agaricales</taxon>
        <taxon>Marasmiineae</taxon>
        <taxon>Omphalotaceae</taxon>
        <taxon>Rhodocollybia</taxon>
    </lineage>
</organism>
<proteinExistence type="predicted"/>
<feature type="region of interest" description="Disordered" evidence="5">
    <location>
        <begin position="133"/>
        <end position="170"/>
    </location>
</feature>
<dbReference type="GO" id="GO:0006511">
    <property type="term" value="P:ubiquitin-dependent protein catabolic process"/>
    <property type="evidence" value="ECO:0007669"/>
    <property type="project" value="TreeGrafter"/>
</dbReference>
<dbReference type="InterPro" id="IPR051834">
    <property type="entry name" value="RING_finger_E3_ligase"/>
</dbReference>
<dbReference type="Gene3D" id="3.30.40.10">
    <property type="entry name" value="Zinc/RING finger domain, C3HC4 (zinc finger)"/>
    <property type="match status" value="1"/>
</dbReference>
<feature type="compositionally biased region" description="Polar residues" evidence="5">
    <location>
        <begin position="260"/>
        <end position="269"/>
    </location>
</feature>
<evidence type="ECO:0000313" key="9">
    <source>
        <dbReference type="Proteomes" id="UP000772434"/>
    </source>
</evidence>